<evidence type="ECO:0000256" key="4">
    <source>
        <dbReference type="ARBA" id="ARBA00022547"/>
    </source>
</evidence>
<dbReference type="AlphaFoldDB" id="A0A6P1TP89"/>
<dbReference type="InterPro" id="IPR050059">
    <property type="entry name" value="ATP_synthase_B_chain"/>
</dbReference>
<evidence type="ECO:0000256" key="14">
    <source>
        <dbReference type="RuleBase" id="RU003848"/>
    </source>
</evidence>
<evidence type="ECO:0000256" key="13">
    <source>
        <dbReference type="HAMAP-Rule" id="MF_01398"/>
    </source>
</evidence>
<dbReference type="GO" id="GO:0046961">
    <property type="term" value="F:proton-transporting ATPase activity, rotational mechanism"/>
    <property type="evidence" value="ECO:0007669"/>
    <property type="project" value="TreeGrafter"/>
</dbReference>
<dbReference type="EMBL" id="CP048000">
    <property type="protein sequence ID" value="QHQ63080.1"/>
    <property type="molecule type" value="Genomic_DNA"/>
</dbReference>
<dbReference type="InterPro" id="IPR002146">
    <property type="entry name" value="ATP_synth_b/b'su_bac/chlpt"/>
</dbReference>
<evidence type="ECO:0000256" key="3">
    <source>
        <dbReference type="ARBA" id="ARBA00022475"/>
    </source>
</evidence>
<keyword evidence="10 13" id="KW-0066">ATP synthesis</keyword>
<keyword evidence="6 13" id="KW-0375">Hydrogen ion transport</keyword>
<keyword evidence="7 13" id="KW-1133">Transmembrane helix</keyword>
<evidence type="ECO:0000256" key="15">
    <source>
        <dbReference type="SAM" id="Coils"/>
    </source>
</evidence>
<comment type="subcellular location">
    <subcellularLocation>
        <location evidence="13">Cell membrane</location>
        <topology evidence="13">Single-pass membrane protein</topology>
    </subcellularLocation>
    <subcellularLocation>
        <location evidence="12">Endomembrane system</location>
        <topology evidence="12">Single-pass membrane protein</topology>
    </subcellularLocation>
</comment>
<evidence type="ECO:0000256" key="12">
    <source>
        <dbReference type="ARBA" id="ARBA00037847"/>
    </source>
</evidence>
<dbReference type="Pfam" id="PF00430">
    <property type="entry name" value="ATP-synt_B"/>
    <property type="match status" value="1"/>
</dbReference>
<evidence type="ECO:0000313" key="16">
    <source>
        <dbReference type="EMBL" id="QHQ63080.1"/>
    </source>
</evidence>
<keyword evidence="9 13" id="KW-0472">Membrane</keyword>
<organism evidence="16 17">
    <name type="scientific">Anaerocolumna sedimenticola</name>
    <dbReference type="NCBI Taxonomy" id="2696063"/>
    <lineage>
        <taxon>Bacteria</taxon>
        <taxon>Bacillati</taxon>
        <taxon>Bacillota</taxon>
        <taxon>Clostridia</taxon>
        <taxon>Lachnospirales</taxon>
        <taxon>Lachnospiraceae</taxon>
        <taxon>Anaerocolumna</taxon>
    </lineage>
</organism>
<protein>
    <recommendedName>
        <fullName evidence="13">ATP synthase subunit b</fullName>
    </recommendedName>
    <alternativeName>
        <fullName evidence="13">ATP synthase F(0) sector subunit b</fullName>
    </alternativeName>
    <alternativeName>
        <fullName evidence="13">ATPase subunit I</fullName>
    </alternativeName>
    <alternativeName>
        <fullName evidence="13">F-type ATPase subunit b</fullName>
        <shortName evidence="13">F-ATPase subunit b</shortName>
    </alternativeName>
</protein>
<dbReference type="CDD" id="cd06503">
    <property type="entry name" value="ATP-synt_Fo_b"/>
    <property type="match status" value="1"/>
</dbReference>
<comment type="similarity">
    <text evidence="1 13 14">Belongs to the ATPase B chain family.</text>
</comment>
<evidence type="ECO:0000256" key="2">
    <source>
        <dbReference type="ARBA" id="ARBA00022448"/>
    </source>
</evidence>
<comment type="function">
    <text evidence="13">Component of the F(0) channel, it forms part of the peripheral stalk, linking F(1) to F(0).</text>
</comment>
<dbReference type="GO" id="GO:0046933">
    <property type="term" value="F:proton-transporting ATP synthase activity, rotational mechanism"/>
    <property type="evidence" value="ECO:0007669"/>
    <property type="project" value="UniProtKB-UniRule"/>
</dbReference>
<sequence>MLNLDWNIIWTFVNILVIYFFLKRFLFKPVTEIMEKRTQTIEDSLQDAEDTKLEANKLKDEYAAELSHADEEAAKIINEARDRATSEYNRRIKETKEEAARIMQEASKTIELERKQSIQNAQAEIAGIAMLAASKIINKNMDDSKNKEFLGIS</sequence>
<evidence type="ECO:0000256" key="5">
    <source>
        <dbReference type="ARBA" id="ARBA00022692"/>
    </source>
</evidence>
<keyword evidence="15" id="KW-0175">Coiled coil</keyword>
<dbReference type="Proteomes" id="UP000464314">
    <property type="component" value="Chromosome"/>
</dbReference>
<evidence type="ECO:0000256" key="7">
    <source>
        <dbReference type="ARBA" id="ARBA00022989"/>
    </source>
</evidence>
<dbReference type="GO" id="GO:0005886">
    <property type="term" value="C:plasma membrane"/>
    <property type="evidence" value="ECO:0007669"/>
    <property type="project" value="UniProtKB-SubCell"/>
</dbReference>
<accession>A0A6P1TP89</accession>
<dbReference type="PANTHER" id="PTHR33445">
    <property type="entry name" value="ATP SYNTHASE SUBUNIT B', CHLOROPLASTIC"/>
    <property type="match status" value="1"/>
</dbReference>
<feature type="transmembrane region" description="Helical" evidence="13">
    <location>
        <begin position="6"/>
        <end position="27"/>
    </location>
</feature>
<dbReference type="GO" id="GO:0012505">
    <property type="term" value="C:endomembrane system"/>
    <property type="evidence" value="ECO:0007669"/>
    <property type="project" value="UniProtKB-SubCell"/>
</dbReference>
<evidence type="ECO:0000256" key="8">
    <source>
        <dbReference type="ARBA" id="ARBA00023065"/>
    </source>
</evidence>
<proteinExistence type="inferred from homology"/>
<evidence type="ECO:0000256" key="11">
    <source>
        <dbReference type="ARBA" id="ARBA00025198"/>
    </source>
</evidence>
<evidence type="ECO:0000256" key="10">
    <source>
        <dbReference type="ARBA" id="ARBA00023310"/>
    </source>
</evidence>
<comment type="subunit">
    <text evidence="13">F-type ATPases have 2 components, F(1) - the catalytic core - and F(0) - the membrane proton channel. F(1) has five subunits: alpha(3), beta(3), gamma(1), delta(1), epsilon(1). F(0) has three main subunits: a(1), b(2) and c(10-14). The alpha and beta chains form an alternating ring which encloses part of the gamma chain. F(1) is attached to F(0) by a central stalk formed by the gamma and epsilon chains, while a peripheral stalk is formed by the delta and b chains.</text>
</comment>
<reference evidence="16 17" key="1">
    <citation type="submission" date="2020-01" db="EMBL/GenBank/DDBJ databases">
        <title>Genome analysis of Anaerocolumna sp. CBA3638.</title>
        <authorList>
            <person name="Kim J."/>
            <person name="Roh S.W."/>
        </authorList>
    </citation>
    <scope>NUCLEOTIDE SEQUENCE [LARGE SCALE GENOMIC DNA]</scope>
    <source>
        <strain evidence="16 17">CBA3638</strain>
    </source>
</reference>
<dbReference type="GO" id="GO:0045259">
    <property type="term" value="C:proton-transporting ATP synthase complex"/>
    <property type="evidence" value="ECO:0007669"/>
    <property type="project" value="UniProtKB-KW"/>
</dbReference>
<feature type="coiled-coil region" evidence="15">
    <location>
        <begin position="41"/>
        <end position="116"/>
    </location>
</feature>
<evidence type="ECO:0000313" key="17">
    <source>
        <dbReference type="Proteomes" id="UP000464314"/>
    </source>
</evidence>
<gene>
    <name evidence="13 16" type="primary">atpF</name>
    <name evidence="16" type="ORF">Ana3638_21780</name>
</gene>
<keyword evidence="2 13" id="KW-0813">Transport</keyword>
<evidence type="ECO:0000256" key="6">
    <source>
        <dbReference type="ARBA" id="ARBA00022781"/>
    </source>
</evidence>
<keyword evidence="4 13" id="KW-0138">CF(0)</keyword>
<keyword evidence="8 13" id="KW-0406">Ion transport</keyword>
<keyword evidence="17" id="KW-1185">Reference proteome</keyword>
<dbReference type="InterPro" id="IPR005864">
    <property type="entry name" value="ATP_synth_F0_bsu_bac"/>
</dbReference>
<dbReference type="NCBIfam" id="TIGR01144">
    <property type="entry name" value="ATP_synt_b"/>
    <property type="match status" value="1"/>
</dbReference>
<evidence type="ECO:0000256" key="1">
    <source>
        <dbReference type="ARBA" id="ARBA00005513"/>
    </source>
</evidence>
<dbReference type="HAMAP" id="MF_01398">
    <property type="entry name" value="ATP_synth_b_bprime"/>
    <property type="match status" value="1"/>
</dbReference>
<evidence type="ECO:0000256" key="9">
    <source>
        <dbReference type="ARBA" id="ARBA00023136"/>
    </source>
</evidence>
<keyword evidence="3 13" id="KW-1003">Cell membrane</keyword>
<dbReference type="KEGG" id="anr:Ana3638_21780"/>
<name>A0A6P1TP89_9FIRM</name>
<dbReference type="Gene3D" id="6.10.250.1580">
    <property type="match status" value="1"/>
</dbReference>
<keyword evidence="5 13" id="KW-0812">Transmembrane</keyword>
<comment type="function">
    <text evidence="11 13">F(1)F(0) ATP synthase produces ATP from ADP in the presence of a proton or sodium gradient. F-type ATPases consist of two structural domains, F(1) containing the extramembraneous catalytic core and F(0) containing the membrane proton channel, linked together by a central stalk and a peripheral stalk. During catalysis, ATP synthesis in the catalytic domain of F(1) is coupled via a rotary mechanism of the central stalk subunits to proton translocation.</text>
</comment>
<dbReference type="PANTHER" id="PTHR33445:SF1">
    <property type="entry name" value="ATP SYNTHASE SUBUNIT B"/>
    <property type="match status" value="1"/>
</dbReference>
<dbReference type="RefSeq" id="WP_161839902.1">
    <property type="nucleotide sequence ID" value="NZ_CP048000.1"/>
</dbReference>